<dbReference type="SUPFAM" id="SSF57903">
    <property type="entry name" value="FYVE/PHD zinc finger"/>
    <property type="match status" value="1"/>
</dbReference>
<dbReference type="InterPro" id="IPR036598">
    <property type="entry name" value="GOLD_dom_sf"/>
</dbReference>
<organism evidence="5">
    <name type="scientific">Aphanomyces invadans</name>
    <dbReference type="NCBI Taxonomy" id="157072"/>
    <lineage>
        <taxon>Eukaryota</taxon>
        <taxon>Sar</taxon>
        <taxon>Stramenopiles</taxon>
        <taxon>Oomycota</taxon>
        <taxon>Saprolegniomycetes</taxon>
        <taxon>Saprolegniales</taxon>
        <taxon>Verrucalvaceae</taxon>
        <taxon>Aphanomyces</taxon>
    </lineage>
</organism>
<evidence type="ECO:0000259" key="2">
    <source>
        <dbReference type="PROSITE" id="PS50826"/>
    </source>
</evidence>
<protein>
    <submittedName>
        <fullName evidence="5">Uncharacterized protein</fullName>
    </submittedName>
</protein>
<feature type="compositionally biased region" description="Low complexity" evidence="1">
    <location>
        <begin position="694"/>
        <end position="705"/>
    </location>
</feature>
<dbReference type="Pfam" id="PF02759">
    <property type="entry name" value="RUN"/>
    <property type="match status" value="1"/>
</dbReference>
<dbReference type="CDD" id="cd00065">
    <property type="entry name" value="FYVE_like_SF"/>
    <property type="match status" value="1"/>
</dbReference>
<dbReference type="Gene3D" id="3.30.40.10">
    <property type="entry name" value="Zinc/RING finger domain, C3HC4 (zinc finger)"/>
    <property type="match status" value="1"/>
</dbReference>
<dbReference type="VEuPathDB" id="FungiDB:H310_11754"/>
<proteinExistence type="predicted"/>
<dbReference type="PROSITE" id="PS51444">
    <property type="entry name" value="FH2"/>
    <property type="match status" value="1"/>
</dbReference>
<dbReference type="InterPro" id="IPR011011">
    <property type="entry name" value="Znf_FYVE_PHD"/>
</dbReference>
<dbReference type="eggNOG" id="KOG1922">
    <property type="taxonomic scope" value="Eukaryota"/>
</dbReference>
<dbReference type="Pfam" id="PF10152">
    <property type="entry name" value="CCDC53"/>
    <property type="match status" value="1"/>
</dbReference>
<feature type="region of interest" description="Disordered" evidence="1">
    <location>
        <begin position="1233"/>
        <end position="1267"/>
    </location>
</feature>
<dbReference type="InterPro" id="IPR015425">
    <property type="entry name" value="FH2_Formin"/>
</dbReference>
<evidence type="ECO:0000313" key="5">
    <source>
        <dbReference type="EMBL" id="ETV94428.1"/>
    </source>
</evidence>
<feature type="domain" description="GOLD" evidence="3">
    <location>
        <begin position="9"/>
        <end position="113"/>
    </location>
</feature>
<evidence type="ECO:0000259" key="3">
    <source>
        <dbReference type="PROSITE" id="PS50866"/>
    </source>
</evidence>
<gene>
    <name evidence="5" type="ORF">H310_11754</name>
</gene>
<dbReference type="Gene3D" id="1.20.58.2220">
    <property type="entry name" value="Formin, FH2 domain"/>
    <property type="match status" value="2"/>
</dbReference>
<dbReference type="SUPFAM" id="SSF101447">
    <property type="entry name" value="Formin homology 2 domain (FH2 domain)"/>
    <property type="match status" value="1"/>
</dbReference>
<feature type="region of interest" description="Disordered" evidence="1">
    <location>
        <begin position="1119"/>
        <end position="1157"/>
    </location>
</feature>
<dbReference type="InterPro" id="IPR019309">
    <property type="entry name" value="WASHC3"/>
</dbReference>
<feature type="region of interest" description="Disordered" evidence="1">
    <location>
        <begin position="1027"/>
        <end position="1048"/>
    </location>
</feature>
<dbReference type="InterPro" id="IPR042201">
    <property type="entry name" value="FH2_Formin_sf"/>
</dbReference>
<dbReference type="InterPro" id="IPR013083">
    <property type="entry name" value="Znf_RING/FYVE/PHD"/>
</dbReference>
<dbReference type="PROSITE" id="PS50826">
    <property type="entry name" value="RUN"/>
    <property type="match status" value="1"/>
</dbReference>
<dbReference type="SUPFAM" id="SSF140741">
    <property type="entry name" value="RUN domain-like"/>
    <property type="match status" value="1"/>
</dbReference>
<feature type="domain" description="RUN" evidence="2">
    <location>
        <begin position="197"/>
        <end position="335"/>
    </location>
</feature>
<dbReference type="RefSeq" id="XP_008876743.1">
    <property type="nucleotide sequence ID" value="XM_008878521.1"/>
</dbReference>
<feature type="compositionally biased region" description="Polar residues" evidence="1">
    <location>
        <begin position="1136"/>
        <end position="1157"/>
    </location>
</feature>
<accession>A0A024TK83</accession>
<dbReference type="Gene3D" id="1.20.58.900">
    <property type="match status" value="1"/>
</dbReference>
<dbReference type="SUPFAM" id="SSF101576">
    <property type="entry name" value="Supernatant protein factor (SPF), C-terminal domain"/>
    <property type="match status" value="1"/>
</dbReference>
<sequence>MELPPTHSPESFLLQATPMTALSIRRGEVCDAVVAADEGMAIVWQFHVLSHDVNFRVLVDGIESPTFTRRIDKMDGLVDGTLELNGRASSVTLQWDNSYSMLRGKDIQYRVMAVPTSTLHVAREAANEYHIKYNHPVQIASRSHHHHSSTVSRPQSMPTITKLRDESTSTAHDLLTQRLESAVVDTVAVFMAQPNTPLHAGSARPLVLALEAILRCGVKPTMSSHPPEEHYFRFLIEARNVLREDMAVVSDAELFRPPPFMRYLGWGRARAFLFFALNRHVLHRALENLIKRHSLVDRYYDSSTALLANYAKAKRAIACLSALYGVSFNLTPLRDDLNATAASFPRNLYQTHAWEPFLMDQLALADGAGDVAYFQGTTNMDDFTSIQDCTPAKYLCLSTPTIDVTVPRGDRICIPLNMHDPTALVAVLQLRVVSSSVLVGFGLKLSNADVAPLRIVEGSPNWVEIILRLEYPISDLHFVLDNSSSLIRAKAATYRLVVTSRERYSSAWSSCAEVAHVICWKHVIQRSLDWSAKHMEAIQDEEKRWLAPTHPPPTSTSLTDSVTSWLGSILLPNTVACAQCMEPFALFRRRQECSICQKGFCLACSRHIWAAKPVCDRCYLRELDKKLLQERAKADNARSNNPALDALRQNTTYDKYFKMLSFGVPPSAIGQKMQQDYIPQDIVDIFVSGLDGAPSTLSRPTSTPSTGGGSRPQLLRKKSTLRKLHWTALDATTKGKATIWNRVTAKRRHAPVALSGADMDRVMAYFGEATATAKRALPSTKSSGKFQSALDSRRTNNIHIGLSRFKSMGPSGLVAALRECNLDLLTPDVLQTLLEIGPTPVELKRYMNFRGAVHKLDEAERFLVDMAKVARVQEKIHVMLFVQQFSTLIDELNDRLRILSVACHQILSSERLPRYFEVILALGNVLNEGTEQANASGVTLASLLKLSETRSIDQSMTLLQFLMQLIHERGEMDLFHVMDELDMLDAAKRFSNVQCVSQMALLQKQLAHLVHEVKEEDTIDRMQFEKAQVDAPRKQRQSNVVPSTRDRPMALEGGHQALMAALRKRTSVSSDDVTASDNGATDMPLPADRNHLLPSSQEKPVEPTKSRGALFAAIRNHGEVRRGETRLSAPLPTRSAAETSSTPTNKPTVAQQPPHRPNNSALLAAIRLRQQEDPPKTQENSCHVLARNSTPPMTKSILLAENRPCHLPEPAIPAVAGRQELMAAIASKKRPALDDQVATNAPSTVDVRSRSQLETTISSPRESPHAATEYTPNAFLRTMGPHVSRIKHELSVVQDKLESMTEHWHEVAVYLGESSATPSDYALGLLHRFMLDVKLAYRALVSKGVIRATSIGSSTNVGDRIATVLGAATVLAQRQRNLEVTFPWAKVAYLQPTSVVRPGDRVVCRQFGRGIVTATRYAVGCVDVRLTFGYAVLSVDQVVGMDHVYEPVIPPWRPHDPVATPFGPARFLRAHAAGAIAVVTLQSVSPTSGVQAYIQASQVHFAYNERRTGH</sequence>
<dbReference type="SMART" id="SM00593">
    <property type="entry name" value="RUN"/>
    <property type="match status" value="1"/>
</dbReference>
<dbReference type="STRING" id="157072.A0A024TK83"/>
<reference evidence="5" key="1">
    <citation type="submission" date="2013-12" db="EMBL/GenBank/DDBJ databases">
        <title>The Genome Sequence of Aphanomyces invadans NJM9701.</title>
        <authorList>
            <consortium name="The Broad Institute Genomics Platform"/>
            <person name="Russ C."/>
            <person name="Tyler B."/>
            <person name="van West P."/>
            <person name="Dieguez-Uribeondo J."/>
            <person name="Young S.K."/>
            <person name="Zeng Q."/>
            <person name="Gargeya S."/>
            <person name="Fitzgerald M."/>
            <person name="Abouelleil A."/>
            <person name="Alvarado L."/>
            <person name="Chapman S.B."/>
            <person name="Gainer-Dewar J."/>
            <person name="Goldberg J."/>
            <person name="Griggs A."/>
            <person name="Gujja S."/>
            <person name="Hansen M."/>
            <person name="Howarth C."/>
            <person name="Imamovic A."/>
            <person name="Ireland A."/>
            <person name="Larimer J."/>
            <person name="McCowan C."/>
            <person name="Murphy C."/>
            <person name="Pearson M."/>
            <person name="Poon T.W."/>
            <person name="Priest M."/>
            <person name="Roberts A."/>
            <person name="Saif S."/>
            <person name="Shea T."/>
            <person name="Sykes S."/>
            <person name="Wortman J."/>
            <person name="Nusbaum C."/>
            <person name="Birren B."/>
        </authorList>
    </citation>
    <scope>NUCLEOTIDE SEQUENCE [LARGE SCALE GENOMIC DNA]</scope>
    <source>
        <strain evidence="5">NJM9701</strain>
    </source>
</reference>
<dbReference type="EMBL" id="KI913985">
    <property type="protein sequence ID" value="ETV94428.1"/>
    <property type="molecule type" value="Genomic_DNA"/>
</dbReference>
<dbReference type="InterPro" id="IPR004012">
    <property type="entry name" value="Run_dom"/>
</dbReference>
<dbReference type="GeneID" id="20088804"/>
<feature type="compositionally biased region" description="Low complexity" evidence="1">
    <location>
        <begin position="1067"/>
        <end position="1077"/>
    </location>
</feature>
<name>A0A024TK83_9STRA</name>
<feature type="compositionally biased region" description="Polar residues" evidence="1">
    <location>
        <begin position="1250"/>
        <end position="1261"/>
    </location>
</feature>
<feature type="domain" description="FH2" evidence="4">
    <location>
        <begin position="711"/>
        <end position="1119"/>
    </location>
</feature>
<dbReference type="Pfam" id="PF02181">
    <property type="entry name" value="FH2"/>
    <property type="match status" value="1"/>
</dbReference>
<evidence type="ECO:0000259" key="4">
    <source>
        <dbReference type="PROSITE" id="PS51444"/>
    </source>
</evidence>
<dbReference type="PANTHER" id="PTHR45733:SF31">
    <property type="entry name" value="GENOME ASSEMBLY, CHROMOSOME: II"/>
    <property type="match status" value="1"/>
</dbReference>
<dbReference type="OrthoDB" id="1668162at2759"/>
<dbReference type="PROSITE" id="PS50866">
    <property type="entry name" value="GOLD"/>
    <property type="match status" value="1"/>
</dbReference>
<dbReference type="InterPro" id="IPR051144">
    <property type="entry name" value="Formin_homology_domain"/>
</dbReference>
<dbReference type="SMART" id="SM00498">
    <property type="entry name" value="FH2"/>
    <property type="match status" value="1"/>
</dbReference>
<dbReference type="GO" id="GO:0071203">
    <property type="term" value="C:WASH complex"/>
    <property type="evidence" value="ECO:0007669"/>
    <property type="project" value="InterPro"/>
</dbReference>
<dbReference type="Gene3D" id="2.60.120.680">
    <property type="entry name" value="GOLD domain"/>
    <property type="match status" value="1"/>
</dbReference>
<evidence type="ECO:0000256" key="1">
    <source>
        <dbReference type="SAM" id="MobiDB-lite"/>
    </source>
</evidence>
<dbReference type="InterPro" id="IPR009038">
    <property type="entry name" value="GOLD_dom"/>
</dbReference>
<feature type="region of interest" description="Disordered" evidence="1">
    <location>
        <begin position="694"/>
        <end position="714"/>
    </location>
</feature>
<feature type="region of interest" description="Disordered" evidence="1">
    <location>
        <begin position="1065"/>
        <end position="1104"/>
    </location>
</feature>
<dbReference type="InterPro" id="IPR037213">
    <property type="entry name" value="Run_dom_sf"/>
</dbReference>
<dbReference type="PANTHER" id="PTHR45733">
    <property type="entry name" value="FORMIN-J"/>
    <property type="match status" value="1"/>
</dbReference>